<evidence type="ECO:0000313" key="1">
    <source>
        <dbReference type="EMBL" id="GBN63327.1"/>
    </source>
</evidence>
<name>A0A4Y2QJ59_ARAVE</name>
<reference evidence="1 2" key="1">
    <citation type="journal article" date="2019" name="Sci. Rep.">
        <title>Orb-weaving spider Araneus ventricosus genome elucidates the spidroin gene catalogue.</title>
        <authorList>
            <person name="Kono N."/>
            <person name="Nakamura H."/>
            <person name="Ohtoshi R."/>
            <person name="Moran D.A.P."/>
            <person name="Shinohara A."/>
            <person name="Yoshida Y."/>
            <person name="Fujiwara M."/>
            <person name="Mori M."/>
            <person name="Tomita M."/>
            <person name="Arakawa K."/>
        </authorList>
    </citation>
    <scope>NUCLEOTIDE SEQUENCE [LARGE SCALE GENOMIC DNA]</scope>
</reference>
<protein>
    <submittedName>
        <fullName evidence="1">Uncharacterized protein</fullName>
    </submittedName>
</protein>
<proteinExistence type="predicted"/>
<sequence length="103" mass="12203">MRVIWIYKYASVCESAEERMGEEGLLAMLRNKRFFPILRGCFGSRESLYIRMVQKAERSRWDARIAESYMRCFLTLYDFSNKVVSVIRQSVSIATPNHTRYAF</sequence>
<dbReference type="EMBL" id="BGPR01014018">
    <property type="protein sequence ID" value="GBN63327.1"/>
    <property type="molecule type" value="Genomic_DNA"/>
</dbReference>
<keyword evidence="2" id="KW-1185">Reference proteome</keyword>
<evidence type="ECO:0000313" key="2">
    <source>
        <dbReference type="Proteomes" id="UP000499080"/>
    </source>
</evidence>
<dbReference type="Proteomes" id="UP000499080">
    <property type="component" value="Unassembled WGS sequence"/>
</dbReference>
<dbReference type="AlphaFoldDB" id="A0A4Y2QJ59"/>
<organism evidence="1 2">
    <name type="scientific">Araneus ventricosus</name>
    <name type="common">Orbweaver spider</name>
    <name type="synonym">Epeira ventricosa</name>
    <dbReference type="NCBI Taxonomy" id="182803"/>
    <lineage>
        <taxon>Eukaryota</taxon>
        <taxon>Metazoa</taxon>
        <taxon>Ecdysozoa</taxon>
        <taxon>Arthropoda</taxon>
        <taxon>Chelicerata</taxon>
        <taxon>Arachnida</taxon>
        <taxon>Araneae</taxon>
        <taxon>Araneomorphae</taxon>
        <taxon>Entelegynae</taxon>
        <taxon>Araneoidea</taxon>
        <taxon>Araneidae</taxon>
        <taxon>Araneus</taxon>
    </lineage>
</organism>
<gene>
    <name evidence="1" type="ORF">AVEN_258091_1</name>
</gene>
<comment type="caution">
    <text evidence="1">The sequence shown here is derived from an EMBL/GenBank/DDBJ whole genome shotgun (WGS) entry which is preliminary data.</text>
</comment>
<accession>A0A4Y2QJ59</accession>